<proteinExistence type="predicted"/>
<evidence type="ECO:0000259" key="1">
    <source>
        <dbReference type="Pfam" id="PF07045"/>
    </source>
</evidence>
<dbReference type="Proteomes" id="UP001180754">
    <property type="component" value="Unassembled WGS sequence"/>
</dbReference>
<reference evidence="2" key="1">
    <citation type="submission" date="2024-05" db="EMBL/GenBank/DDBJ databases">
        <title>30 novel species of actinomycetes from the DSMZ collection.</title>
        <authorList>
            <person name="Nouioui I."/>
        </authorList>
    </citation>
    <scope>NUCLEOTIDE SEQUENCE</scope>
    <source>
        <strain evidence="2">DSM 41529</strain>
    </source>
</reference>
<accession>A0ABU2XKF1</accession>
<keyword evidence="3" id="KW-1185">Reference proteome</keyword>
<comment type="caution">
    <text evidence="2">The sequence shown here is derived from an EMBL/GenBank/DDBJ whole genome shotgun (WGS) entry which is preliminary data.</text>
</comment>
<evidence type="ECO:0000313" key="2">
    <source>
        <dbReference type="EMBL" id="MDT0546398.1"/>
    </source>
</evidence>
<dbReference type="RefSeq" id="WP_311726871.1">
    <property type="nucleotide sequence ID" value="NZ_JAVRFD010000014.1"/>
</dbReference>
<feature type="domain" description="DUF1330" evidence="1">
    <location>
        <begin position="3"/>
        <end position="95"/>
    </location>
</feature>
<protein>
    <submittedName>
        <fullName evidence="2">DUF1330 domain-containing protein</fullName>
    </submittedName>
</protein>
<evidence type="ECO:0000313" key="3">
    <source>
        <dbReference type="Proteomes" id="UP001180754"/>
    </source>
</evidence>
<sequence length="97" mass="10505">MSKGYWVVAYRSISDPAKSAAYVKLAVPVIDKARGRYLTLGGQVVAHEAGVAERTVVIEFDSFELAVATHDSEDYQKALTVLGDGADRDFRIVEGAD</sequence>
<organism evidence="2 3">
    <name type="scientific">Streptomyces lonegramiae</name>
    <dbReference type="NCBI Taxonomy" id="3075524"/>
    <lineage>
        <taxon>Bacteria</taxon>
        <taxon>Bacillati</taxon>
        <taxon>Actinomycetota</taxon>
        <taxon>Actinomycetes</taxon>
        <taxon>Kitasatosporales</taxon>
        <taxon>Streptomycetaceae</taxon>
        <taxon>Streptomyces</taxon>
    </lineage>
</organism>
<dbReference type="Pfam" id="PF07045">
    <property type="entry name" value="DUF1330"/>
    <property type="match status" value="1"/>
</dbReference>
<dbReference type="InterPro" id="IPR011008">
    <property type="entry name" value="Dimeric_a/b-barrel"/>
</dbReference>
<dbReference type="PANTHER" id="PTHR41521:SF4">
    <property type="entry name" value="BLR0684 PROTEIN"/>
    <property type="match status" value="1"/>
</dbReference>
<dbReference type="PANTHER" id="PTHR41521">
    <property type="match status" value="1"/>
</dbReference>
<name>A0ABU2XKF1_9ACTN</name>
<dbReference type="Gene3D" id="3.30.70.100">
    <property type="match status" value="1"/>
</dbReference>
<dbReference type="EMBL" id="JAVRFD010000014">
    <property type="protein sequence ID" value="MDT0546398.1"/>
    <property type="molecule type" value="Genomic_DNA"/>
</dbReference>
<dbReference type="InterPro" id="IPR010753">
    <property type="entry name" value="DUF1330"/>
</dbReference>
<gene>
    <name evidence="2" type="ORF">RND15_27345</name>
</gene>
<dbReference type="SUPFAM" id="SSF54909">
    <property type="entry name" value="Dimeric alpha+beta barrel"/>
    <property type="match status" value="1"/>
</dbReference>